<dbReference type="PROSITE" id="PS00237">
    <property type="entry name" value="G_PROTEIN_RECEP_F1_1"/>
    <property type="match status" value="1"/>
</dbReference>
<evidence type="ECO:0000256" key="13">
    <source>
        <dbReference type="SAM" id="MobiDB-lite"/>
    </source>
</evidence>
<comment type="subcellular location">
    <subcellularLocation>
        <location evidence="2">Cell membrane</location>
        <topology evidence="2">Multi-pass membrane protein</topology>
    </subcellularLocation>
</comment>
<keyword evidence="6 12" id="KW-0297">G-protein coupled receptor</keyword>
<feature type="transmembrane region" description="Helical" evidence="14">
    <location>
        <begin position="95"/>
        <end position="122"/>
    </location>
</feature>
<dbReference type="Pfam" id="PF00001">
    <property type="entry name" value="7tm_1"/>
    <property type="match status" value="1"/>
</dbReference>
<evidence type="ECO:0000256" key="1">
    <source>
        <dbReference type="ARBA" id="ARBA00003593"/>
    </source>
</evidence>
<feature type="transmembrane region" description="Helical" evidence="14">
    <location>
        <begin position="367"/>
        <end position="393"/>
    </location>
</feature>
<evidence type="ECO:0000256" key="5">
    <source>
        <dbReference type="ARBA" id="ARBA00022989"/>
    </source>
</evidence>
<dbReference type="SUPFAM" id="SSF81321">
    <property type="entry name" value="Family A G protein-coupled receptor-like"/>
    <property type="match status" value="1"/>
</dbReference>
<sequence length="436" mass="49602">MKTLHFDVVLFVILCSMFRTGTTLVMMPPFNCSLEVLLSLATTVHSKINCPETVLLCGMNVSRLLTNATEQDLADVCLTEDEYLARFLGPPRSPIFIPVCVTYLTIFMVGVLGNSLTCAVILRYRVMRTPTNYYLLSLAVSDLLVLILGMPLELYDMWRNYPFLLGEGGCYFKTFLFETVCFASILNVTALSVERYVAVVHPLKVKHMSTHAHVKKVIITLWILSMICAVPNTSLHGIMTLPPKFGRHFPRSAICHVVKPTWIYNLIILISTVVFFMLPMLTISILYLLIGLQLRRDKLVVMVDSKCIFGTESLSRSRKQKLSKRNVQVTKMLSVLVVVFGLCWAPFHVDRLMWSYMDPSSPHHLKIFEHVHIISGVCFYLSSVVNPILYNLLSSRFREMFSHMTCYSRSSSRCSGIHMSHRRTSSDKTSKTAKWT</sequence>
<accession>A0A3P8VUF9</accession>
<keyword evidence="11 12" id="KW-0807">Transducer</keyword>
<keyword evidence="10" id="KW-0325">Glycoprotein</keyword>
<evidence type="ECO:0000256" key="3">
    <source>
        <dbReference type="ARBA" id="ARBA00022475"/>
    </source>
</evidence>
<keyword evidence="3" id="KW-1003">Cell membrane</keyword>
<reference evidence="16" key="2">
    <citation type="submission" date="2025-08" db="UniProtKB">
        <authorList>
            <consortium name="Ensembl"/>
        </authorList>
    </citation>
    <scope>IDENTIFICATION</scope>
</reference>
<evidence type="ECO:0000313" key="16">
    <source>
        <dbReference type="Ensembl" id="ENSCSEP00000017949.1"/>
    </source>
</evidence>
<reference evidence="16" key="3">
    <citation type="submission" date="2025-09" db="UniProtKB">
        <authorList>
            <consortium name="Ensembl"/>
        </authorList>
    </citation>
    <scope>IDENTIFICATION</scope>
</reference>
<evidence type="ECO:0000256" key="10">
    <source>
        <dbReference type="ARBA" id="ARBA00023180"/>
    </source>
</evidence>
<keyword evidence="4 12" id="KW-0812">Transmembrane</keyword>
<comment type="similarity">
    <text evidence="12">Belongs to the G-protein coupled receptor 1 family.</text>
</comment>
<dbReference type="OrthoDB" id="5950040at2759"/>
<dbReference type="GO" id="GO:0005886">
    <property type="term" value="C:plasma membrane"/>
    <property type="evidence" value="ECO:0007669"/>
    <property type="project" value="UniProtKB-SubCell"/>
</dbReference>
<proteinExistence type="inferred from homology"/>
<feature type="transmembrane region" description="Helical" evidence="14">
    <location>
        <begin position="329"/>
        <end position="347"/>
    </location>
</feature>
<feature type="transmembrane region" description="Helical" evidence="14">
    <location>
        <begin position="217"/>
        <end position="242"/>
    </location>
</feature>
<organism evidence="16 17">
    <name type="scientific">Cynoglossus semilaevis</name>
    <name type="common">Tongue sole</name>
    <dbReference type="NCBI Taxonomy" id="244447"/>
    <lineage>
        <taxon>Eukaryota</taxon>
        <taxon>Metazoa</taxon>
        <taxon>Chordata</taxon>
        <taxon>Craniata</taxon>
        <taxon>Vertebrata</taxon>
        <taxon>Euteleostomi</taxon>
        <taxon>Actinopterygii</taxon>
        <taxon>Neopterygii</taxon>
        <taxon>Teleostei</taxon>
        <taxon>Neoteleostei</taxon>
        <taxon>Acanthomorphata</taxon>
        <taxon>Carangaria</taxon>
        <taxon>Pleuronectiformes</taxon>
        <taxon>Pleuronectoidei</taxon>
        <taxon>Cynoglossidae</taxon>
        <taxon>Cynoglossinae</taxon>
        <taxon>Cynoglossus</taxon>
    </lineage>
</organism>
<evidence type="ECO:0000256" key="2">
    <source>
        <dbReference type="ARBA" id="ARBA00004651"/>
    </source>
</evidence>
<dbReference type="PANTHER" id="PTHR24243">
    <property type="entry name" value="G-PROTEIN COUPLED RECEPTOR"/>
    <property type="match status" value="1"/>
</dbReference>
<dbReference type="InterPro" id="IPR000276">
    <property type="entry name" value="GPCR_Rhodpsn"/>
</dbReference>
<reference evidence="16 17" key="1">
    <citation type="journal article" date="2014" name="Nat. Genet.">
        <title>Whole-genome sequence of a flatfish provides insights into ZW sex chromosome evolution and adaptation to a benthic lifestyle.</title>
        <authorList>
            <person name="Chen S."/>
            <person name="Zhang G."/>
            <person name="Shao C."/>
            <person name="Huang Q."/>
            <person name="Liu G."/>
            <person name="Zhang P."/>
            <person name="Song W."/>
            <person name="An N."/>
            <person name="Chalopin D."/>
            <person name="Volff J.N."/>
            <person name="Hong Y."/>
            <person name="Li Q."/>
            <person name="Sha Z."/>
            <person name="Zhou H."/>
            <person name="Xie M."/>
            <person name="Yu Q."/>
            <person name="Liu Y."/>
            <person name="Xiang H."/>
            <person name="Wang N."/>
            <person name="Wu K."/>
            <person name="Yang C."/>
            <person name="Zhou Q."/>
            <person name="Liao X."/>
            <person name="Yang L."/>
            <person name="Hu Q."/>
            <person name="Zhang J."/>
            <person name="Meng L."/>
            <person name="Jin L."/>
            <person name="Tian Y."/>
            <person name="Lian J."/>
            <person name="Yang J."/>
            <person name="Miao G."/>
            <person name="Liu S."/>
            <person name="Liang Z."/>
            <person name="Yan F."/>
            <person name="Li Y."/>
            <person name="Sun B."/>
            <person name="Zhang H."/>
            <person name="Zhang J."/>
            <person name="Zhu Y."/>
            <person name="Du M."/>
            <person name="Zhao Y."/>
            <person name="Schartl M."/>
            <person name="Tang Q."/>
            <person name="Wang J."/>
        </authorList>
    </citation>
    <scope>NUCLEOTIDE SEQUENCE</scope>
</reference>
<name>A0A3P8VUF9_CYNSE</name>
<protein>
    <submittedName>
        <fullName evidence="16">Neuromedin U receptor 1</fullName>
    </submittedName>
</protein>
<dbReference type="InParanoid" id="A0A3P8VUF9"/>
<evidence type="ECO:0000256" key="4">
    <source>
        <dbReference type="ARBA" id="ARBA00022692"/>
    </source>
</evidence>
<dbReference type="InterPro" id="IPR005390">
    <property type="entry name" value="NeuromedU_rcpt"/>
</dbReference>
<evidence type="ECO:0000259" key="15">
    <source>
        <dbReference type="PROSITE" id="PS50262"/>
    </source>
</evidence>
<dbReference type="Ensembl" id="ENSCSET00000018169.1">
    <property type="protein sequence ID" value="ENSCSEP00000017949.1"/>
    <property type="gene ID" value="ENSCSEG00000011511.1"/>
</dbReference>
<dbReference type="GO" id="GO:0001607">
    <property type="term" value="F:neuromedin U receptor activity"/>
    <property type="evidence" value="ECO:0007669"/>
    <property type="project" value="InterPro"/>
</dbReference>
<dbReference type="PANTHER" id="PTHR24243:SF235">
    <property type="entry name" value="NEUROMEDIN-U RECEPTOR 1-RELATED"/>
    <property type="match status" value="1"/>
</dbReference>
<dbReference type="OMA" id="NEWLYIL"/>
<keyword evidence="8" id="KW-1015">Disulfide bond</keyword>
<dbReference type="STRING" id="244447.ENSCSEP00000017949"/>
<evidence type="ECO:0000256" key="14">
    <source>
        <dbReference type="SAM" id="Phobius"/>
    </source>
</evidence>
<dbReference type="PRINTS" id="PR01565">
    <property type="entry name" value="NEUROMEDINUR"/>
</dbReference>
<evidence type="ECO:0000256" key="8">
    <source>
        <dbReference type="ARBA" id="ARBA00023157"/>
    </source>
</evidence>
<feature type="transmembrane region" description="Helical" evidence="14">
    <location>
        <begin position="7"/>
        <end position="27"/>
    </location>
</feature>
<dbReference type="GeneTree" id="ENSGT01120000271823"/>
<dbReference type="AlphaFoldDB" id="A0A3P8VUF9"/>
<feature type="region of interest" description="Disordered" evidence="13">
    <location>
        <begin position="417"/>
        <end position="436"/>
    </location>
</feature>
<feature type="transmembrane region" description="Helical" evidence="14">
    <location>
        <begin position="262"/>
        <end position="290"/>
    </location>
</feature>
<evidence type="ECO:0000256" key="11">
    <source>
        <dbReference type="ARBA" id="ARBA00023224"/>
    </source>
</evidence>
<evidence type="ECO:0000313" key="17">
    <source>
        <dbReference type="Proteomes" id="UP000265120"/>
    </source>
</evidence>
<dbReference type="Gene3D" id="1.20.1070.10">
    <property type="entry name" value="Rhodopsin 7-helix transmembrane proteins"/>
    <property type="match status" value="1"/>
</dbReference>
<keyword evidence="17" id="KW-1185">Reference proteome</keyword>
<feature type="transmembrane region" description="Helical" evidence="14">
    <location>
        <begin position="175"/>
        <end position="197"/>
    </location>
</feature>
<feature type="transmembrane region" description="Helical" evidence="14">
    <location>
        <begin position="134"/>
        <end position="155"/>
    </location>
</feature>
<keyword evidence="9 12" id="KW-0675">Receptor</keyword>
<dbReference type="PROSITE" id="PS50262">
    <property type="entry name" value="G_PROTEIN_RECEP_F1_2"/>
    <property type="match status" value="1"/>
</dbReference>
<dbReference type="Proteomes" id="UP000265120">
    <property type="component" value="Chromosome 20"/>
</dbReference>
<comment type="function">
    <text evidence="1">Receptor for the neuromedin-U and neuromedin-S neuropeptides.</text>
</comment>
<evidence type="ECO:0000256" key="9">
    <source>
        <dbReference type="ARBA" id="ARBA00023170"/>
    </source>
</evidence>
<evidence type="ECO:0000256" key="6">
    <source>
        <dbReference type="ARBA" id="ARBA00023040"/>
    </source>
</evidence>
<dbReference type="InterPro" id="IPR017452">
    <property type="entry name" value="GPCR_Rhodpsn_7TM"/>
</dbReference>
<feature type="domain" description="G-protein coupled receptors family 1 profile" evidence="15">
    <location>
        <begin position="113"/>
        <end position="390"/>
    </location>
</feature>
<dbReference type="PRINTS" id="PR00237">
    <property type="entry name" value="GPCRRHODOPSN"/>
</dbReference>
<evidence type="ECO:0000256" key="7">
    <source>
        <dbReference type="ARBA" id="ARBA00023136"/>
    </source>
</evidence>
<evidence type="ECO:0000256" key="12">
    <source>
        <dbReference type="RuleBase" id="RU000688"/>
    </source>
</evidence>
<keyword evidence="7 14" id="KW-0472">Membrane</keyword>
<keyword evidence="5 14" id="KW-1133">Transmembrane helix</keyword>